<dbReference type="PIRSF" id="PIRSF001221">
    <property type="entry name" value="Amidase_fungi"/>
    <property type="match status" value="1"/>
</dbReference>
<proteinExistence type="inferred from homology"/>
<name>A0A543EDL2_9MICO</name>
<comment type="similarity">
    <text evidence="1">Belongs to the amidase family.</text>
</comment>
<keyword evidence="4" id="KW-1185">Reference proteome</keyword>
<evidence type="ECO:0000313" key="3">
    <source>
        <dbReference type="EMBL" id="TQM19694.1"/>
    </source>
</evidence>
<feature type="domain" description="Amidase" evidence="2">
    <location>
        <begin position="45"/>
        <end position="465"/>
    </location>
</feature>
<dbReference type="InterPro" id="IPR000120">
    <property type="entry name" value="Amidase"/>
</dbReference>
<sequence length="488" mass="51051">MTAQRPDSRPSPTDDGRAADAALTPRASAAGIAAAVQRGEVTAVEVVDAHLDRIARRNPGLGALTVVFAEQAREAASLVDRARAAGEDMGPLAGVPISVKENIDLTWSATTNGWRGMAEAVPARDATIVRRLREAGAVPVARGNMPDFGMRWDTDNDLFGRTRNPWNPQRSAGGSSGGDAVSVATGMSAIGLGNDFGGSLRLPAYAAGVVGLRPSRGRVPRAAVTGYPVALTLQEFSVNGPMARSVDDAALALSVMRGVDADDPVSLDAPPPRDLPRRVGVVRDAGAEVDPQVAAGMRQAAASLAAAGWDVVDVEAPRLEEMAVLWRRLSCTDMLISLDPAALGMPLGRSATSFLRDSTAAARPYDTAREYAEAWAQRAVVAADWRRLQAEVPVLLGPVSASRMREPDHDLGGQDAADRAWRDLWLTVAANFLGLPALALPTGLGDDGMPTGVQLIGPMFAEDTLFEAGRVIEAAAPPLPAPPAVGRE</sequence>
<comment type="caution">
    <text evidence="3">The sequence shown here is derived from an EMBL/GenBank/DDBJ whole genome shotgun (WGS) entry which is preliminary data.</text>
</comment>
<gene>
    <name evidence="3" type="ORF">FB391_3530</name>
</gene>
<protein>
    <submittedName>
        <fullName evidence="3">Amidase</fullName>
    </submittedName>
</protein>
<reference evidence="3 4" key="1">
    <citation type="submission" date="2019-06" db="EMBL/GenBank/DDBJ databases">
        <title>Sequencing the genomes of 1000 actinobacteria strains.</title>
        <authorList>
            <person name="Klenk H.-P."/>
        </authorList>
    </citation>
    <scope>NUCLEOTIDE SEQUENCE [LARGE SCALE GENOMIC DNA]</scope>
    <source>
        <strain evidence="3 4">DSM 105492</strain>
    </source>
</reference>
<dbReference type="EMBL" id="VFPE01000007">
    <property type="protein sequence ID" value="TQM19694.1"/>
    <property type="molecule type" value="Genomic_DNA"/>
</dbReference>
<dbReference type="PANTHER" id="PTHR11895:SF7">
    <property type="entry name" value="GLUTAMYL-TRNA(GLN) AMIDOTRANSFERASE SUBUNIT A, MITOCHONDRIAL"/>
    <property type="match status" value="1"/>
</dbReference>
<evidence type="ECO:0000259" key="2">
    <source>
        <dbReference type="Pfam" id="PF01425"/>
    </source>
</evidence>
<dbReference type="Gene3D" id="3.90.1300.10">
    <property type="entry name" value="Amidase signature (AS) domain"/>
    <property type="match status" value="1"/>
</dbReference>
<dbReference type="Pfam" id="PF01425">
    <property type="entry name" value="Amidase"/>
    <property type="match status" value="1"/>
</dbReference>
<dbReference type="PANTHER" id="PTHR11895">
    <property type="entry name" value="TRANSAMIDASE"/>
    <property type="match status" value="1"/>
</dbReference>
<accession>A0A543EDL2</accession>
<dbReference type="AlphaFoldDB" id="A0A543EDL2"/>
<dbReference type="Proteomes" id="UP000320235">
    <property type="component" value="Unassembled WGS sequence"/>
</dbReference>
<evidence type="ECO:0000256" key="1">
    <source>
        <dbReference type="ARBA" id="ARBA00009199"/>
    </source>
</evidence>
<dbReference type="InterPro" id="IPR020556">
    <property type="entry name" value="Amidase_CS"/>
</dbReference>
<dbReference type="PROSITE" id="PS00571">
    <property type="entry name" value="AMIDASES"/>
    <property type="match status" value="1"/>
</dbReference>
<evidence type="ECO:0000313" key="4">
    <source>
        <dbReference type="Proteomes" id="UP000320235"/>
    </source>
</evidence>
<dbReference type="InterPro" id="IPR023631">
    <property type="entry name" value="Amidase_dom"/>
</dbReference>
<dbReference type="GO" id="GO:0003824">
    <property type="term" value="F:catalytic activity"/>
    <property type="evidence" value="ECO:0007669"/>
    <property type="project" value="InterPro"/>
</dbReference>
<dbReference type="InterPro" id="IPR036928">
    <property type="entry name" value="AS_sf"/>
</dbReference>
<dbReference type="RefSeq" id="WP_246093598.1">
    <property type="nucleotide sequence ID" value="NZ_BAABLH010000004.1"/>
</dbReference>
<dbReference type="SUPFAM" id="SSF75304">
    <property type="entry name" value="Amidase signature (AS) enzymes"/>
    <property type="match status" value="1"/>
</dbReference>
<organism evidence="3 4">
    <name type="scientific">Microbacterium kyungheense</name>
    <dbReference type="NCBI Taxonomy" id="1263636"/>
    <lineage>
        <taxon>Bacteria</taxon>
        <taxon>Bacillati</taxon>
        <taxon>Actinomycetota</taxon>
        <taxon>Actinomycetes</taxon>
        <taxon>Micrococcales</taxon>
        <taxon>Microbacteriaceae</taxon>
        <taxon>Microbacterium</taxon>
    </lineage>
</organism>